<evidence type="ECO:0000256" key="7">
    <source>
        <dbReference type="ARBA" id="ARBA00023212"/>
    </source>
</evidence>
<keyword evidence="5" id="KW-0067">ATP-binding</keyword>
<protein>
    <recommendedName>
        <fullName evidence="12">Tubulin monoglycylase TTLL3-like</fullName>
    </recommendedName>
</protein>
<dbReference type="PANTHER" id="PTHR45870:SF2">
    <property type="entry name" value="TUBULIN MONOGLYCYLASE TTLL3"/>
    <property type="match status" value="1"/>
</dbReference>
<dbReference type="InterPro" id="IPR004344">
    <property type="entry name" value="TTL/TTLL_fam"/>
</dbReference>
<gene>
    <name evidence="10" type="ORF">Q7C36_006175</name>
</gene>
<evidence type="ECO:0000256" key="9">
    <source>
        <dbReference type="SAM" id="MobiDB-lite"/>
    </source>
</evidence>
<dbReference type="InterPro" id="IPR051437">
    <property type="entry name" value="TTLL_monoglycylase"/>
</dbReference>
<evidence type="ECO:0000256" key="4">
    <source>
        <dbReference type="ARBA" id="ARBA00022741"/>
    </source>
</evidence>
<keyword evidence="11" id="KW-1185">Reference proteome</keyword>
<keyword evidence="6" id="KW-0969">Cilium</keyword>
<comment type="catalytic activity">
    <reaction evidence="8">
        <text>L-glutamyl-[protein] + glycine + ATP = glycyl-L-glutamyl-[protein] + ADP + phosphate + H(+)</text>
        <dbReference type="Rhea" id="RHEA:67180"/>
        <dbReference type="Rhea" id="RHEA-COMP:10208"/>
        <dbReference type="Rhea" id="RHEA-COMP:17207"/>
        <dbReference type="ChEBI" id="CHEBI:15378"/>
        <dbReference type="ChEBI" id="CHEBI:29973"/>
        <dbReference type="ChEBI" id="CHEBI:30616"/>
        <dbReference type="ChEBI" id="CHEBI:43474"/>
        <dbReference type="ChEBI" id="CHEBI:57305"/>
        <dbReference type="ChEBI" id="CHEBI:167890"/>
        <dbReference type="ChEBI" id="CHEBI:456216"/>
    </reaction>
    <physiologicalReaction direction="left-to-right" evidence="8">
        <dbReference type="Rhea" id="RHEA:67181"/>
    </physiologicalReaction>
</comment>
<feature type="compositionally biased region" description="Basic and acidic residues" evidence="9">
    <location>
        <begin position="134"/>
        <end position="161"/>
    </location>
</feature>
<dbReference type="GO" id="GO:0015630">
    <property type="term" value="C:microtubule cytoskeleton"/>
    <property type="evidence" value="ECO:0007669"/>
    <property type="project" value="TreeGrafter"/>
</dbReference>
<evidence type="ECO:0000256" key="5">
    <source>
        <dbReference type="ARBA" id="ARBA00022840"/>
    </source>
</evidence>
<keyword evidence="7" id="KW-0206">Cytoskeleton</keyword>
<feature type="region of interest" description="Disordered" evidence="9">
    <location>
        <begin position="1"/>
        <end position="70"/>
    </location>
</feature>
<dbReference type="GO" id="GO:0070736">
    <property type="term" value="F:protein-glycine ligase activity, initiating"/>
    <property type="evidence" value="ECO:0007669"/>
    <property type="project" value="TreeGrafter"/>
</dbReference>
<dbReference type="Gene3D" id="3.30.470.20">
    <property type="entry name" value="ATP-grasp fold, B domain"/>
    <property type="match status" value="1"/>
</dbReference>
<dbReference type="Proteomes" id="UP001187315">
    <property type="component" value="Unassembled WGS sequence"/>
</dbReference>
<evidence type="ECO:0000256" key="6">
    <source>
        <dbReference type="ARBA" id="ARBA00022846"/>
    </source>
</evidence>
<dbReference type="GO" id="GO:0060271">
    <property type="term" value="P:cilium assembly"/>
    <property type="evidence" value="ECO:0007669"/>
    <property type="project" value="TreeGrafter"/>
</dbReference>
<comment type="caution">
    <text evidence="10">The sequence shown here is derived from an EMBL/GenBank/DDBJ whole genome shotgun (WGS) entry which is preliminary data.</text>
</comment>
<keyword evidence="2" id="KW-0963">Cytoplasm</keyword>
<proteinExistence type="predicted"/>
<feature type="region of interest" description="Disordered" evidence="9">
    <location>
        <begin position="671"/>
        <end position="698"/>
    </location>
</feature>
<keyword evidence="6" id="KW-0966">Cell projection</keyword>
<accession>A0AA88NFA6</accession>
<feature type="region of interest" description="Disordered" evidence="9">
    <location>
        <begin position="129"/>
        <end position="163"/>
    </location>
</feature>
<keyword evidence="6" id="KW-0282">Flagellum</keyword>
<evidence type="ECO:0000256" key="2">
    <source>
        <dbReference type="ARBA" id="ARBA00022490"/>
    </source>
</evidence>
<organism evidence="10 11">
    <name type="scientific">Tachysurus vachellii</name>
    <name type="common">Darkbarbel catfish</name>
    <name type="synonym">Pelteobagrus vachellii</name>
    <dbReference type="NCBI Taxonomy" id="175792"/>
    <lineage>
        <taxon>Eukaryota</taxon>
        <taxon>Metazoa</taxon>
        <taxon>Chordata</taxon>
        <taxon>Craniata</taxon>
        <taxon>Vertebrata</taxon>
        <taxon>Euteleostomi</taxon>
        <taxon>Actinopterygii</taxon>
        <taxon>Neopterygii</taxon>
        <taxon>Teleostei</taxon>
        <taxon>Ostariophysi</taxon>
        <taxon>Siluriformes</taxon>
        <taxon>Bagridae</taxon>
        <taxon>Tachysurus</taxon>
    </lineage>
</organism>
<feature type="compositionally biased region" description="Polar residues" evidence="9">
    <location>
        <begin position="54"/>
        <end position="64"/>
    </location>
</feature>
<keyword evidence="3" id="KW-0436">Ligase</keyword>
<dbReference type="GO" id="GO:0003341">
    <property type="term" value="P:cilium movement"/>
    <property type="evidence" value="ECO:0007669"/>
    <property type="project" value="TreeGrafter"/>
</dbReference>
<reference evidence="10" key="1">
    <citation type="submission" date="2023-08" db="EMBL/GenBank/DDBJ databases">
        <title>Pelteobagrus vachellii genome.</title>
        <authorList>
            <person name="Liu H."/>
        </authorList>
    </citation>
    <scope>NUCLEOTIDE SEQUENCE</scope>
    <source>
        <strain evidence="10">PRFRI_2022a</strain>
        <tissue evidence="10">Muscle</tissue>
    </source>
</reference>
<sequence>MGRGCHGNSRQPSANHGADMGVDADTEVRRSLCRKPEEDPGMNKLKTDADDPQHSSMHQHTPGSPLQARVRGSRVSFPVIHIDRLRAAKALVNKAVKEKKVFSIEGPYPVIRAALRARGWVERRLPRQCTQAHRHGDHDAEVTDEIDSSHDEDRGQDRDKEDDADDMCKLMSRLVNNEMTYFYWTTKRDEVDYLSLKKDQMTNHYAKTGSFTTKVGLCMSLRNLQWFDSTDPDTFFPRCYRLGAEDEKQAFTDDYRRTACTSLLRYVVERAGGGGENDRTSEIDQVKQPQGLETLKPQSKQRIGVGLIKTALRVCQEYLNNLEHCDIDISLETPPTLSEQQWTNFLHSYYLVIHDGVILEGCTTFAKRCQSMLARMQKVCSQLETDGVNNIWIIKPGAKSRGRGIVCMNRLDEILGLVDSDPSLTKDSKWVVQKYVERPLLIHGTKFDLRQWFLVTDWNPLTVWFYQECYLRFSTQLYSTHRLDSSVHLCNNSIQKYFQPSAGRDPSLPTESMWSSDEFRSWLSTSGRGGLWEEVVLPGMRRAVIQTLLTAQDSVEPRKASFELYGADFLLGCDLKPWLLEVNVSPTMSCSTAVTARLCPAVQEDTLRVVLDRGYGRNPDTGGFQLIYKQALVEVPPYLGVRLLVEGAHIRRPRSSRAKALIRYHYKSIHKSRRVPQTHTRPSSKENQHEEAQRIRPPVSTRKLTVERGLTLQPLLEKRLLRPVLPSSSGLPLKPSDSHHLHTSHIHAHRVRIEPTHTHTYTHTHRTQRHLLSLNRLEPSLEIINLQPGVSYKHFYHQKTHTNTHSPLTHTNQVFYPPGVIRLHEYVSLLQRQNSETYRNKGLTTLRKHTSQTD</sequence>
<dbReference type="PROSITE" id="PS51221">
    <property type="entry name" value="TTL"/>
    <property type="match status" value="1"/>
</dbReference>
<evidence type="ECO:0008006" key="12">
    <source>
        <dbReference type="Google" id="ProtNLM"/>
    </source>
</evidence>
<feature type="compositionally biased region" description="Basic and acidic residues" evidence="9">
    <location>
        <begin position="26"/>
        <end position="38"/>
    </location>
</feature>
<dbReference type="GO" id="GO:0005524">
    <property type="term" value="F:ATP binding"/>
    <property type="evidence" value="ECO:0007669"/>
    <property type="project" value="UniProtKB-KW"/>
</dbReference>
<dbReference type="EMBL" id="JAVHJS010000005">
    <property type="protein sequence ID" value="KAK2858256.1"/>
    <property type="molecule type" value="Genomic_DNA"/>
</dbReference>
<evidence type="ECO:0000256" key="3">
    <source>
        <dbReference type="ARBA" id="ARBA00022598"/>
    </source>
</evidence>
<comment type="subcellular location">
    <subcellularLocation>
        <location evidence="1">Cytoplasm</location>
        <location evidence="1">Cytoskeleton</location>
        <location evidence="1">Flagellum axoneme</location>
    </subcellularLocation>
</comment>
<dbReference type="SUPFAM" id="SSF56059">
    <property type="entry name" value="Glutathione synthetase ATP-binding domain-like"/>
    <property type="match status" value="1"/>
</dbReference>
<evidence type="ECO:0000256" key="1">
    <source>
        <dbReference type="ARBA" id="ARBA00004611"/>
    </source>
</evidence>
<dbReference type="Pfam" id="PF03133">
    <property type="entry name" value="TTL"/>
    <property type="match status" value="1"/>
</dbReference>
<evidence type="ECO:0000313" key="11">
    <source>
        <dbReference type="Proteomes" id="UP001187315"/>
    </source>
</evidence>
<feature type="compositionally biased region" description="Basic and acidic residues" evidence="9">
    <location>
        <begin position="683"/>
        <end position="694"/>
    </location>
</feature>
<evidence type="ECO:0000313" key="10">
    <source>
        <dbReference type="EMBL" id="KAK2858256.1"/>
    </source>
</evidence>
<dbReference type="PANTHER" id="PTHR45870">
    <property type="entry name" value="TUBULIN MONOGLYCYLASE TTLL3"/>
    <property type="match status" value="1"/>
</dbReference>
<name>A0AA88NFA6_TACVA</name>
<dbReference type="AlphaFoldDB" id="A0AA88NFA6"/>
<keyword evidence="4" id="KW-0547">Nucleotide-binding</keyword>
<dbReference type="GO" id="GO:0005930">
    <property type="term" value="C:axoneme"/>
    <property type="evidence" value="ECO:0007669"/>
    <property type="project" value="TreeGrafter"/>
</dbReference>
<evidence type="ECO:0000256" key="8">
    <source>
        <dbReference type="ARBA" id="ARBA00048944"/>
    </source>
</evidence>
<dbReference type="FunFam" id="3.30.470.20:FF:000032">
    <property type="entry name" value="tubulin monoglycylase TTLL3 isoform X2"/>
    <property type="match status" value="1"/>
</dbReference>